<dbReference type="Proteomes" id="UP001060085">
    <property type="component" value="Linkage Group LG06"/>
</dbReference>
<dbReference type="EMBL" id="CM044706">
    <property type="protein sequence ID" value="KAI5656380.1"/>
    <property type="molecule type" value="Genomic_DNA"/>
</dbReference>
<name>A0ACC0A675_CATRO</name>
<protein>
    <submittedName>
        <fullName evidence="1">Uncharacterized protein</fullName>
    </submittedName>
</protein>
<evidence type="ECO:0000313" key="1">
    <source>
        <dbReference type="EMBL" id="KAI5656380.1"/>
    </source>
</evidence>
<keyword evidence="2" id="KW-1185">Reference proteome</keyword>
<gene>
    <name evidence="1" type="ORF">M9H77_25173</name>
</gene>
<sequence>MENGIKAEVLDLVGKLNPLQHPYLGELYLGALEGINRQLLVDIAVIDYECILRFFDSLVDNLMNPLKMADDLEPAAMDQIKNLHEENLEERLQSKSAPVVDDRLRSEINIVYEGLVALRDDFGELFKLQNDNEKLKAALECYRDVAYQTEYFVDSSVCGVLSF</sequence>
<proteinExistence type="predicted"/>
<reference evidence="2" key="1">
    <citation type="journal article" date="2023" name="Nat. Plants">
        <title>Single-cell RNA sequencing provides a high-resolution roadmap for understanding the multicellular compartmentation of specialized metabolism.</title>
        <authorList>
            <person name="Sun S."/>
            <person name="Shen X."/>
            <person name="Li Y."/>
            <person name="Li Y."/>
            <person name="Wang S."/>
            <person name="Li R."/>
            <person name="Zhang H."/>
            <person name="Shen G."/>
            <person name="Guo B."/>
            <person name="Wei J."/>
            <person name="Xu J."/>
            <person name="St-Pierre B."/>
            <person name="Chen S."/>
            <person name="Sun C."/>
        </authorList>
    </citation>
    <scope>NUCLEOTIDE SEQUENCE [LARGE SCALE GENOMIC DNA]</scope>
</reference>
<accession>A0ACC0A675</accession>
<comment type="caution">
    <text evidence="1">The sequence shown here is derived from an EMBL/GenBank/DDBJ whole genome shotgun (WGS) entry which is preliminary data.</text>
</comment>
<organism evidence="1 2">
    <name type="scientific">Catharanthus roseus</name>
    <name type="common">Madagascar periwinkle</name>
    <name type="synonym">Vinca rosea</name>
    <dbReference type="NCBI Taxonomy" id="4058"/>
    <lineage>
        <taxon>Eukaryota</taxon>
        <taxon>Viridiplantae</taxon>
        <taxon>Streptophyta</taxon>
        <taxon>Embryophyta</taxon>
        <taxon>Tracheophyta</taxon>
        <taxon>Spermatophyta</taxon>
        <taxon>Magnoliopsida</taxon>
        <taxon>eudicotyledons</taxon>
        <taxon>Gunneridae</taxon>
        <taxon>Pentapetalae</taxon>
        <taxon>asterids</taxon>
        <taxon>lamiids</taxon>
        <taxon>Gentianales</taxon>
        <taxon>Apocynaceae</taxon>
        <taxon>Rauvolfioideae</taxon>
        <taxon>Vinceae</taxon>
        <taxon>Catharanthinae</taxon>
        <taxon>Catharanthus</taxon>
    </lineage>
</organism>
<evidence type="ECO:0000313" key="2">
    <source>
        <dbReference type="Proteomes" id="UP001060085"/>
    </source>
</evidence>